<dbReference type="PANTHER" id="PTHR43420:SF44">
    <property type="entry name" value="ACETYLTRANSFERASE YPEA"/>
    <property type="match status" value="1"/>
</dbReference>
<accession>A0A3S8U696</accession>
<dbReference type="AlphaFoldDB" id="A0A3S8U696"/>
<dbReference type="InterPro" id="IPR016181">
    <property type="entry name" value="Acyl_CoA_acyltransferase"/>
</dbReference>
<keyword evidence="5" id="KW-1185">Reference proteome</keyword>
<dbReference type="KEGG" id="taw:EI545_09880"/>
<keyword evidence="2" id="KW-0012">Acyltransferase</keyword>
<dbReference type="PANTHER" id="PTHR43420">
    <property type="entry name" value="ACETYLTRANSFERASE"/>
    <property type="match status" value="1"/>
</dbReference>
<name>A0A3S8U696_9RHOB</name>
<evidence type="ECO:0000256" key="2">
    <source>
        <dbReference type="ARBA" id="ARBA00023315"/>
    </source>
</evidence>
<dbReference type="Proteomes" id="UP000282002">
    <property type="component" value="Chromosome"/>
</dbReference>
<evidence type="ECO:0000313" key="5">
    <source>
        <dbReference type="Proteomes" id="UP000282002"/>
    </source>
</evidence>
<sequence>MGVTIFSGLHPHLRPAAARIYWEAFGGKLGRVLGPEPRALAFFERVIRADLCLAALDDTGRLLGLAGFKTPAGSFAGGAWADLIAIYGPIGGRWRGWVLWTLNREVDNDRFLVDGICVSSKYRGMGIGTRLLGALFDEAAARGYRSIRLDVVDANWRARALYERQGFVATRTESLGMLRHLFGFATSTTMVRPLEPQED</sequence>
<gene>
    <name evidence="4" type="ORF">EI545_09880</name>
</gene>
<dbReference type="InterPro" id="IPR050680">
    <property type="entry name" value="YpeA/RimI_acetyltransf"/>
</dbReference>
<evidence type="ECO:0000259" key="3">
    <source>
        <dbReference type="PROSITE" id="PS51186"/>
    </source>
</evidence>
<dbReference type="CDD" id="cd04301">
    <property type="entry name" value="NAT_SF"/>
    <property type="match status" value="1"/>
</dbReference>
<proteinExistence type="predicted"/>
<organism evidence="4 5">
    <name type="scientific">Tabrizicola piscis</name>
    <dbReference type="NCBI Taxonomy" id="2494374"/>
    <lineage>
        <taxon>Bacteria</taxon>
        <taxon>Pseudomonadati</taxon>
        <taxon>Pseudomonadota</taxon>
        <taxon>Alphaproteobacteria</taxon>
        <taxon>Rhodobacterales</taxon>
        <taxon>Paracoccaceae</taxon>
        <taxon>Tabrizicola</taxon>
    </lineage>
</organism>
<dbReference type="EMBL" id="CP034328">
    <property type="protein sequence ID" value="AZL59123.1"/>
    <property type="molecule type" value="Genomic_DNA"/>
</dbReference>
<evidence type="ECO:0000313" key="4">
    <source>
        <dbReference type="EMBL" id="AZL59123.1"/>
    </source>
</evidence>
<dbReference type="PROSITE" id="PS51186">
    <property type="entry name" value="GNAT"/>
    <property type="match status" value="1"/>
</dbReference>
<reference evidence="4 5" key="1">
    <citation type="submission" date="2018-12" db="EMBL/GenBank/DDBJ databases">
        <title>Complete genome sequencing of Tabrizicola sp. K13M18.</title>
        <authorList>
            <person name="Bae J.-W."/>
        </authorList>
    </citation>
    <scope>NUCLEOTIDE SEQUENCE [LARGE SCALE GENOMIC DNA]</scope>
    <source>
        <strain evidence="4 5">K13M18</strain>
    </source>
</reference>
<dbReference type="RefSeq" id="WP_125325319.1">
    <property type="nucleotide sequence ID" value="NZ_CP034328.1"/>
</dbReference>
<dbReference type="Gene3D" id="3.40.630.30">
    <property type="match status" value="1"/>
</dbReference>
<dbReference type="GO" id="GO:0016747">
    <property type="term" value="F:acyltransferase activity, transferring groups other than amino-acyl groups"/>
    <property type="evidence" value="ECO:0007669"/>
    <property type="project" value="InterPro"/>
</dbReference>
<evidence type="ECO:0000256" key="1">
    <source>
        <dbReference type="ARBA" id="ARBA00022679"/>
    </source>
</evidence>
<dbReference type="InterPro" id="IPR000182">
    <property type="entry name" value="GNAT_dom"/>
</dbReference>
<keyword evidence="1 4" id="KW-0808">Transferase</keyword>
<dbReference type="Pfam" id="PF00583">
    <property type="entry name" value="Acetyltransf_1"/>
    <property type="match status" value="1"/>
</dbReference>
<dbReference type="SUPFAM" id="SSF55729">
    <property type="entry name" value="Acyl-CoA N-acyltransferases (Nat)"/>
    <property type="match status" value="1"/>
</dbReference>
<feature type="domain" description="N-acetyltransferase" evidence="3">
    <location>
        <begin position="4"/>
        <end position="195"/>
    </location>
</feature>
<protein>
    <submittedName>
        <fullName evidence="4">GNAT family N-acetyltransferase</fullName>
    </submittedName>
</protein>
<dbReference type="OrthoDB" id="273614at2"/>